<keyword evidence="1" id="KW-0472">Membrane</keyword>
<accession>A0A0F9V165</accession>
<feature type="transmembrane region" description="Helical" evidence="1">
    <location>
        <begin position="176"/>
        <end position="197"/>
    </location>
</feature>
<protein>
    <recommendedName>
        <fullName evidence="3">EamA domain-containing protein</fullName>
    </recommendedName>
</protein>
<evidence type="ECO:0000256" key="1">
    <source>
        <dbReference type="SAM" id="Phobius"/>
    </source>
</evidence>
<evidence type="ECO:0000313" key="2">
    <source>
        <dbReference type="EMBL" id="KKN93492.1"/>
    </source>
</evidence>
<feature type="transmembrane region" description="Helical" evidence="1">
    <location>
        <begin position="148"/>
        <end position="170"/>
    </location>
</feature>
<organism evidence="2">
    <name type="scientific">marine sediment metagenome</name>
    <dbReference type="NCBI Taxonomy" id="412755"/>
    <lineage>
        <taxon>unclassified sequences</taxon>
        <taxon>metagenomes</taxon>
        <taxon>ecological metagenomes</taxon>
    </lineage>
</organism>
<keyword evidence="1" id="KW-1133">Transmembrane helix</keyword>
<comment type="caution">
    <text evidence="2">The sequence shown here is derived from an EMBL/GenBank/DDBJ whole genome shotgun (WGS) entry which is preliminary data.</text>
</comment>
<reference evidence="2" key="1">
    <citation type="journal article" date="2015" name="Nature">
        <title>Complex archaea that bridge the gap between prokaryotes and eukaryotes.</title>
        <authorList>
            <person name="Spang A."/>
            <person name="Saw J.H."/>
            <person name="Jorgensen S.L."/>
            <person name="Zaremba-Niedzwiedzka K."/>
            <person name="Martijn J."/>
            <person name="Lind A.E."/>
            <person name="van Eijk R."/>
            <person name="Schleper C."/>
            <person name="Guy L."/>
            <person name="Ettema T.J."/>
        </authorList>
    </citation>
    <scope>NUCLEOTIDE SEQUENCE</scope>
</reference>
<proteinExistence type="predicted"/>
<keyword evidence="1" id="KW-0812">Transmembrane</keyword>
<feature type="transmembrane region" description="Helical" evidence="1">
    <location>
        <begin position="93"/>
        <end position="111"/>
    </location>
</feature>
<feature type="transmembrane region" description="Helical" evidence="1">
    <location>
        <begin position="6"/>
        <end position="25"/>
    </location>
</feature>
<feature type="transmembrane region" description="Helical" evidence="1">
    <location>
        <begin position="123"/>
        <end position="141"/>
    </location>
</feature>
<feature type="transmembrane region" description="Helical" evidence="1">
    <location>
        <begin position="218"/>
        <end position="237"/>
    </location>
</feature>
<gene>
    <name evidence="2" type="ORF">LCGC14_0196810</name>
</gene>
<dbReference type="EMBL" id="LAZR01000085">
    <property type="protein sequence ID" value="KKN93492.1"/>
    <property type="molecule type" value="Genomic_DNA"/>
</dbReference>
<evidence type="ECO:0008006" key="3">
    <source>
        <dbReference type="Google" id="ProtNLM"/>
    </source>
</evidence>
<name>A0A0F9V165_9ZZZZ</name>
<feature type="transmembrane region" description="Helical" evidence="1">
    <location>
        <begin position="37"/>
        <end position="57"/>
    </location>
</feature>
<sequence>MLWLITAISAYLILAVAFLIDKYLLVKKIPNPKVYSFYVGGLGILAILLLPFVGFSVPAISQIILAFLAGAIFIYSLFWFFKGLQIFEASRIIPAVGGISPLFALGFTYIFSQGQEVLAPKDLIALLLLITGSILITYEGAKKIPLKCLGISIIAAFFFALSFVLTKYVYLTQPFWSGYILIRLGGVLTAAVFFLIYKEVRREVFRTKQAFPKKTAGLFLFNQGLGASANILQNWSIALAPLVYVAVISALQGTQYVFLLIFTIILSLKLPQIIREDISKKIIFQKITAILLIAVGLVILVFK</sequence>
<feature type="transmembrane region" description="Helical" evidence="1">
    <location>
        <begin position="243"/>
        <end position="270"/>
    </location>
</feature>
<dbReference type="AlphaFoldDB" id="A0A0F9V165"/>
<feature type="transmembrane region" description="Helical" evidence="1">
    <location>
        <begin position="63"/>
        <end position="81"/>
    </location>
</feature>
<feature type="transmembrane region" description="Helical" evidence="1">
    <location>
        <begin position="282"/>
        <end position="302"/>
    </location>
</feature>